<reference evidence="1" key="1">
    <citation type="submission" date="2018-08" db="EMBL/GenBank/DDBJ databases">
        <authorList>
            <person name="Rossello M."/>
        </authorList>
    </citation>
    <scope>NUCLEOTIDE SEQUENCE [LARGE SCALE GENOMIC DNA]</scope>
    <source>
        <strain evidence="1">cv. Chinese Spring</strain>
    </source>
</reference>
<dbReference type="Gramene" id="TraesCS2B02G555900.1">
    <property type="protein sequence ID" value="TraesCS2B02G555900.1"/>
    <property type="gene ID" value="TraesCS2B02G555900"/>
</dbReference>
<sequence>MASLLSSSVLLPVGHPTSRCSAGGRLLSTKVGWGLLSFAAPEDTKVCGLLPVPATSRGSAHVVLAVPEGFLSFEAPEDTKVVWGLLPANTTKATRGNGIVALAVPEGASGGWGLLPANATKTSRGVLALAVPPGNATKTTRGNGVVAFAWPEEGANRWSGWGPLPEGAPAEDVKAFYAQDFINRVDKIGTINSYALFGHADILEVAAEAAERCIQVVHLLQPVLVDEFASRPRAKTVVGVTTTLSVRLVEHCRIVLSECEEGYVREHPLREAFYGLNALNRTGYPKPALVTASRTEAEKVAYFKHLADEFKELALEVEASVNEWNDSGKSAGWFDQPVKMRSDD</sequence>
<dbReference type="RefSeq" id="XP_044320878.1">
    <property type="nucleotide sequence ID" value="XM_044464943.1"/>
</dbReference>
<accession>A0A3B6CF93</accession>
<dbReference type="Proteomes" id="UP000019116">
    <property type="component" value="Chromosome 2B"/>
</dbReference>
<dbReference type="EnsemblPlants" id="TraesCS2B02G555900.1">
    <property type="protein sequence ID" value="TraesCS2B02G555900.1"/>
    <property type="gene ID" value="TraesCS2B02G555900"/>
</dbReference>
<dbReference type="AlphaFoldDB" id="A0A3B6CF93"/>
<name>A0A3B6CF93_WHEAT</name>
<proteinExistence type="predicted"/>
<gene>
    <name evidence="1" type="primary">LOC123042511</name>
</gene>
<dbReference type="Gramene" id="TraesCS2B03G1395400.1">
    <property type="protein sequence ID" value="TraesCS2B03G1395400.1.CDS"/>
    <property type="gene ID" value="TraesCS2B03G1395400"/>
</dbReference>
<reference evidence="1" key="2">
    <citation type="submission" date="2018-10" db="UniProtKB">
        <authorList>
            <consortium name="EnsemblPlants"/>
        </authorList>
    </citation>
    <scope>IDENTIFICATION</scope>
</reference>
<dbReference type="GeneID" id="123042511"/>
<evidence type="ECO:0000313" key="1">
    <source>
        <dbReference type="EnsemblPlants" id="TraesCS2B02G555900.1"/>
    </source>
</evidence>
<evidence type="ECO:0000313" key="2">
    <source>
        <dbReference type="Proteomes" id="UP000019116"/>
    </source>
</evidence>
<keyword evidence="2" id="KW-1185">Reference proteome</keyword>
<protein>
    <submittedName>
        <fullName evidence="1">Uncharacterized protein</fullName>
    </submittedName>
</protein>
<organism evidence="1">
    <name type="scientific">Triticum aestivum</name>
    <name type="common">Wheat</name>
    <dbReference type="NCBI Taxonomy" id="4565"/>
    <lineage>
        <taxon>Eukaryota</taxon>
        <taxon>Viridiplantae</taxon>
        <taxon>Streptophyta</taxon>
        <taxon>Embryophyta</taxon>
        <taxon>Tracheophyta</taxon>
        <taxon>Spermatophyta</taxon>
        <taxon>Magnoliopsida</taxon>
        <taxon>Liliopsida</taxon>
        <taxon>Poales</taxon>
        <taxon>Poaceae</taxon>
        <taxon>BOP clade</taxon>
        <taxon>Pooideae</taxon>
        <taxon>Triticodae</taxon>
        <taxon>Triticeae</taxon>
        <taxon>Triticinae</taxon>
        <taxon>Triticum</taxon>
    </lineage>
</organism>